<reference evidence="1 2" key="1">
    <citation type="submission" date="2012-08" db="EMBL/GenBank/DDBJ databases">
        <title>Oryza genome evolution.</title>
        <authorList>
            <person name="Wing R.A."/>
        </authorList>
    </citation>
    <scope>NUCLEOTIDE SEQUENCE</scope>
</reference>
<reference evidence="2" key="2">
    <citation type="submission" date="2013-12" db="EMBL/GenBank/DDBJ databases">
        <authorList>
            <person name="Yu Y."/>
            <person name="Lee S."/>
            <person name="de Baynast K."/>
            <person name="Wissotski M."/>
            <person name="Liu L."/>
            <person name="Talag J."/>
            <person name="Goicoechea J."/>
            <person name="Angelova A."/>
            <person name="Jetty R."/>
            <person name="Kudrna D."/>
            <person name="Golser W."/>
            <person name="Rivera L."/>
            <person name="Zhang J."/>
            <person name="Wing R."/>
        </authorList>
    </citation>
    <scope>NUCLEOTIDE SEQUENCE</scope>
</reference>
<keyword evidence="2" id="KW-1185">Reference proteome</keyword>
<evidence type="ECO:0000313" key="2">
    <source>
        <dbReference type="Proteomes" id="UP000032180"/>
    </source>
</evidence>
<organism evidence="1 2">
    <name type="scientific">Leersia perrieri</name>
    <dbReference type="NCBI Taxonomy" id="77586"/>
    <lineage>
        <taxon>Eukaryota</taxon>
        <taxon>Viridiplantae</taxon>
        <taxon>Streptophyta</taxon>
        <taxon>Embryophyta</taxon>
        <taxon>Tracheophyta</taxon>
        <taxon>Spermatophyta</taxon>
        <taxon>Magnoliopsida</taxon>
        <taxon>Liliopsida</taxon>
        <taxon>Poales</taxon>
        <taxon>Poaceae</taxon>
        <taxon>BOP clade</taxon>
        <taxon>Oryzoideae</taxon>
        <taxon>Oryzeae</taxon>
        <taxon>Oryzinae</taxon>
        <taxon>Leersia</taxon>
    </lineage>
</organism>
<dbReference type="HOGENOM" id="CLU_164353_1_0_1"/>
<dbReference type="PANTHER" id="PTHR33090">
    <property type="entry name" value="DUF3774 DOMAIN PROTEIN-RELATED"/>
    <property type="match status" value="1"/>
</dbReference>
<accession>A0A0D9VCG8</accession>
<dbReference type="STRING" id="77586.A0A0D9VCG8"/>
<protein>
    <submittedName>
        <fullName evidence="1">Uncharacterized protein</fullName>
    </submittedName>
</protein>
<sequence>MASPLHHLGSNKRASARCVEFVSKRLSIGMKAPSLVVAASMGAVEALKDQAGLCRWGYALRAAAASAPTLSKPKPNPASSPAAKEADLRRLRKAHHLICWGPN</sequence>
<dbReference type="Pfam" id="PF12609">
    <property type="entry name" value="DUF3774"/>
    <property type="match status" value="1"/>
</dbReference>
<dbReference type="AlphaFoldDB" id="A0A0D9VCG8"/>
<evidence type="ECO:0000313" key="1">
    <source>
        <dbReference type="EnsemblPlants" id="LPERR02G04070.1"/>
    </source>
</evidence>
<dbReference type="Proteomes" id="UP000032180">
    <property type="component" value="Chromosome 2"/>
</dbReference>
<name>A0A0D9VCG8_9ORYZ</name>
<proteinExistence type="predicted"/>
<dbReference type="Gramene" id="LPERR02G04070.1">
    <property type="protein sequence ID" value="LPERR02G04070.1"/>
    <property type="gene ID" value="LPERR02G04070"/>
</dbReference>
<dbReference type="InterPro" id="IPR022251">
    <property type="entry name" value="DUF3774_wound-induced"/>
</dbReference>
<reference evidence="1" key="3">
    <citation type="submission" date="2015-04" db="UniProtKB">
        <authorList>
            <consortium name="EnsemblPlants"/>
        </authorList>
    </citation>
    <scope>IDENTIFICATION</scope>
</reference>
<dbReference type="EnsemblPlants" id="LPERR02G04070.1">
    <property type="protein sequence ID" value="LPERR02G04070.1"/>
    <property type="gene ID" value="LPERR02G04070"/>
</dbReference>